<dbReference type="GO" id="GO:0016787">
    <property type="term" value="F:hydrolase activity"/>
    <property type="evidence" value="ECO:0007669"/>
    <property type="project" value="UniProtKB-KW"/>
</dbReference>
<feature type="domain" description="AB hydrolase-1" evidence="1">
    <location>
        <begin position="10"/>
        <end position="130"/>
    </location>
</feature>
<dbReference type="SUPFAM" id="SSF53474">
    <property type="entry name" value="alpha/beta-Hydrolases"/>
    <property type="match status" value="1"/>
</dbReference>
<dbReference type="PANTHER" id="PTHR43194:SF2">
    <property type="entry name" value="PEROXISOMAL MEMBRANE PROTEIN LPX1"/>
    <property type="match status" value="1"/>
</dbReference>
<dbReference type="RefSeq" id="WP_311366407.1">
    <property type="nucleotide sequence ID" value="NZ_JAVRIC010000031.1"/>
</dbReference>
<dbReference type="InterPro" id="IPR050228">
    <property type="entry name" value="Carboxylesterase_BioH"/>
</dbReference>
<keyword evidence="2" id="KW-0378">Hydrolase</keyword>
<evidence type="ECO:0000259" key="1">
    <source>
        <dbReference type="Pfam" id="PF12697"/>
    </source>
</evidence>
<dbReference type="EMBL" id="JAVRIC010000031">
    <property type="protein sequence ID" value="MDT0498995.1"/>
    <property type="molecule type" value="Genomic_DNA"/>
</dbReference>
<dbReference type="InterPro" id="IPR000073">
    <property type="entry name" value="AB_hydrolase_1"/>
</dbReference>
<comment type="caution">
    <text evidence="2">The sequence shown here is derived from an EMBL/GenBank/DDBJ whole genome shotgun (WGS) entry which is preliminary data.</text>
</comment>
<dbReference type="PANTHER" id="PTHR43194">
    <property type="entry name" value="HYDROLASE ALPHA/BETA FOLD FAMILY"/>
    <property type="match status" value="1"/>
</dbReference>
<dbReference type="Gene3D" id="3.40.50.1820">
    <property type="entry name" value="alpha/beta hydrolase"/>
    <property type="match status" value="1"/>
</dbReference>
<evidence type="ECO:0000313" key="2">
    <source>
        <dbReference type="EMBL" id="MDT0498995.1"/>
    </source>
</evidence>
<gene>
    <name evidence="2" type="ORF">RM530_16750</name>
</gene>
<proteinExistence type="predicted"/>
<dbReference type="InterPro" id="IPR029058">
    <property type="entry name" value="AB_hydrolase_fold"/>
</dbReference>
<evidence type="ECO:0000313" key="3">
    <source>
        <dbReference type="Proteomes" id="UP001254608"/>
    </source>
</evidence>
<accession>A0ABU2WM97</accession>
<organism evidence="2 3">
    <name type="scientific">Banduia mediterranea</name>
    <dbReference type="NCBI Taxonomy" id="3075609"/>
    <lineage>
        <taxon>Bacteria</taxon>
        <taxon>Pseudomonadati</taxon>
        <taxon>Pseudomonadota</taxon>
        <taxon>Gammaproteobacteria</taxon>
        <taxon>Nevskiales</taxon>
        <taxon>Algiphilaceae</taxon>
        <taxon>Banduia</taxon>
    </lineage>
</organism>
<sequence>MAGGIRTTAAPGFRQPPAAAFRTLLRHGNPRGLPRAFVDRMYDDFDKRTRRAVLRLYRATGDPARVSHGIAAQLAPLKRPALVVWGARDPYIPLAQAERQREVFDVSEMVVLDDSGHWPFVDHPQAVSDAVVPFLRARAGMAPATDG</sequence>
<name>A0ABU2WM97_9GAMM</name>
<dbReference type="Proteomes" id="UP001254608">
    <property type="component" value="Unassembled WGS sequence"/>
</dbReference>
<reference evidence="2 3" key="1">
    <citation type="submission" date="2023-09" db="EMBL/GenBank/DDBJ databases">
        <authorList>
            <person name="Rey-Velasco X."/>
        </authorList>
    </citation>
    <scope>NUCLEOTIDE SEQUENCE [LARGE SCALE GENOMIC DNA]</scope>
    <source>
        <strain evidence="2 3">W345</strain>
    </source>
</reference>
<protein>
    <submittedName>
        <fullName evidence="2">Alpha/beta hydrolase</fullName>
    </submittedName>
</protein>
<dbReference type="Pfam" id="PF12697">
    <property type="entry name" value="Abhydrolase_6"/>
    <property type="match status" value="1"/>
</dbReference>
<keyword evidence="3" id="KW-1185">Reference proteome</keyword>